<sequence>MEMVIEFCVRSSKAWNNIEKGLNDNISSSRVGKYFKLNERKSCFTREFRAATTTFLAMAYVITVVSTILSDTGGTCPIPSPSPEEPNMEYDNCISVVKSDLIVAISLAGMMGCFAMGLLANLPFGLAPGTVEALFFIAISATGLRSKLGRLIPPSVRLACAVGMGLFMAFVGLQSQQGVGLIGPDPSSIVRLLSLKSPTLWLGIVGFLIMSYGQAHEIKGSMIYGILFVTTVSWFRGTSVTYFPKTVDGEARYKYFKKVVDFHKIKKIAGKISLSDFSKGTTWVSLFTLLYIDILATTGTLYTLAEIGGFINDKGSFENEYIAYLIDASVTVVGSALGVPPVATYTESSTGMKEGGRTGLTAVIIGIYFFLALFFAPLLINVPPWAIGPSLVMIGVIMMRVAKDIEWSNFKEAIPAFITIILMPFTNSIPNGIIGGLGVYVVLHFHEWTAWLVKLVLKPRKKKEIESDAIRADNTSEIP</sequence>
<keyword evidence="4 7" id="KW-0812">Transmembrane</keyword>
<name>A0A803MA08_CHEQI</name>
<dbReference type="GO" id="GO:0015854">
    <property type="term" value="P:guanine transport"/>
    <property type="evidence" value="ECO:0007669"/>
    <property type="project" value="TreeGrafter"/>
</dbReference>
<reference evidence="8" key="2">
    <citation type="submission" date="2021-03" db="UniProtKB">
        <authorList>
            <consortium name="EnsemblPlants"/>
        </authorList>
    </citation>
    <scope>IDENTIFICATION</scope>
</reference>
<proteinExistence type="inferred from homology"/>
<feature type="transmembrane region" description="Helical" evidence="7">
    <location>
        <begin position="222"/>
        <end position="243"/>
    </location>
</feature>
<feature type="transmembrane region" description="Helical" evidence="7">
    <location>
        <begin position="283"/>
        <end position="304"/>
    </location>
</feature>
<comment type="similarity">
    <text evidence="2">Belongs to the nucleobase:cation symporter-2 (NCS2) (TC 2.A.40) family. Azg-like subfamily.</text>
</comment>
<dbReference type="InterPro" id="IPR006043">
    <property type="entry name" value="NCS2"/>
</dbReference>
<dbReference type="GO" id="GO:0005886">
    <property type="term" value="C:plasma membrane"/>
    <property type="evidence" value="ECO:0007669"/>
    <property type="project" value="TreeGrafter"/>
</dbReference>
<accession>A0A803MA08</accession>
<dbReference type="PANTHER" id="PTHR43337">
    <property type="entry name" value="XANTHINE/URACIL PERMEASE C887.17-RELATED"/>
    <property type="match status" value="1"/>
</dbReference>
<comment type="subcellular location">
    <subcellularLocation>
        <location evidence="1">Membrane</location>
        <topology evidence="1">Multi-pass membrane protein</topology>
    </subcellularLocation>
</comment>
<reference evidence="8" key="1">
    <citation type="journal article" date="2017" name="Nature">
        <title>The genome of Chenopodium quinoa.</title>
        <authorList>
            <person name="Jarvis D.E."/>
            <person name="Ho Y.S."/>
            <person name="Lightfoot D.J."/>
            <person name="Schmoeckel S.M."/>
            <person name="Li B."/>
            <person name="Borm T.J.A."/>
            <person name="Ohyanagi H."/>
            <person name="Mineta K."/>
            <person name="Michell C.T."/>
            <person name="Saber N."/>
            <person name="Kharbatia N.M."/>
            <person name="Rupper R.R."/>
            <person name="Sharp A.R."/>
            <person name="Dally N."/>
            <person name="Boughton B.A."/>
            <person name="Woo Y.H."/>
            <person name="Gao G."/>
            <person name="Schijlen E.G.W.M."/>
            <person name="Guo X."/>
            <person name="Momin A.A."/>
            <person name="Negrao S."/>
            <person name="Al-Babili S."/>
            <person name="Gehring C."/>
            <person name="Roessner U."/>
            <person name="Jung C."/>
            <person name="Murphy K."/>
            <person name="Arold S.T."/>
            <person name="Gojobori T."/>
            <person name="van der Linden C.G."/>
            <person name="van Loo E.N."/>
            <person name="Jellen E.N."/>
            <person name="Maughan P.J."/>
            <person name="Tester M."/>
        </authorList>
    </citation>
    <scope>NUCLEOTIDE SEQUENCE [LARGE SCALE GENOMIC DNA]</scope>
    <source>
        <strain evidence="8">cv. PI 614886</strain>
    </source>
</reference>
<evidence type="ECO:0000256" key="4">
    <source>
        <dbReference type="ARBA" id="ARBA00022692"/>
    </source>
</evidence>
<feature type="transmembrane region" description="Helical" evidence="7">
    <location>
        <begin position="126"/>
        <end position="144"/>
    </location>
</feature>
<dbReference type="GO" id="GO:0005345">
    <property type="term" value="F:purine nucleobase transmembrane transporter activity"/>
    <property type="evidence" value="ECO:0007669"/>
    <property type="project" value="TreeGrafter"/>
</dbReference>
<dbReference type="EnsemblPlants" id="AUR62025734-RA">
    <property type="protein sequence ID" value="AUR62025734-RA:cds"/>
    <property type="gene ID" value="AUR62025734"/>
</dbReference>
<dbReference type="Gramene" id="AUR62025734-RA">
    <property type="protein sequence ID" value="AUR62025734-RA:cds"/>
    <property type="gene ID" value="AUR62025734"/>
</dbReference>
<feature type="transmembrane region" description="Helical" evidence="7">
    <location>
        <begin position="385"/>
        <end position="402"/>
    </location>
</feature>
<keyword evidence="3" id="KW-0813">Transport</keyword>
<dbReference type="OMA" id="GLNAYFM"/>
<dbReference type="AlphaFoldDB" id="A0A803MA08"/>
<evidence type="ECO:0000256" key="1">
    <source>
        <dbReference type="ARBA" id="ARBA00004141"/>
    </source>
</evidence>
<organism evidence="8 9">
    <name type="scientific">Chenopodium quinoa</name>
    <name type="common">Quinoa</name>
    <dbReference type="NCBI Taxonomy" id="63459"/>
    <lineage>
        <taxon>Eukaryota</taxon>
        <taxon>Viridiplantae</taxon>
        <taxon>Streptophyta</taxon>
        <taxon>Embryophyta</taxon>
        <taxon>Tracheophyta</taxon>
        <taxon>Spermatophyta</taxon>
        <taxon>Magnoliopsida</taxon>
        <taxon>eudicotyledons</taxon>
        <taxon>Gunneridae</taxon>
        <taxon>Pentapetalae</taxon>
        <taxon>Caryophyllales</taxon>
        <taxon>Chenopodiaceae</taxon>
        <taxon>Chenopodioideae</taxon>
        <taxon>Atripliceae</taxon>
        <taxon>Chenopodium</taxon>
    </lineage>
</organism>
<protein>
    <submittedName>
        <fullName evidence="8">Uncharacterized protein</fullName>
    </submittedName>
</protein>
<feature type="transmembrane region" description="Helical" evidence="7">
    <location>
        <begin position="359"/>
        <end position="379"/>
    </location>
</feature>
<evidence type="ECO:0000256" key="2">
    <source>
        <dbReference type="ARBA" id="ARBA00005697"/>
    </source>
</evidence>
<keyword evidence="6 7" id="KW-0472">Membrane</keyword>
<dbReference type="Proteomes" id="UP000596660">
    <property type="component" value="Unplaced"/>
</dbReference>
<evidence type="ECO:0000256" key="7">
    <source>
        <dbReference type="SAM" id="Phobius"/>
    </source>
</evidence>
<dbReference type="InterPro" id="IPR045018">
    <property type="entry name" value="Azg-like"/>
</dbReference>
<evidence type="ECO:0000313" key="9">
    <source>
        <dbReference type="Proteomes" id="UP000596660"/>
    </source>
</evidence>
<dbReference type="PANTHER" id="PTHR43337:SF13">
    <property type="entry name" value="ADENINE_GUANINE PERMEASE AZG2"/>
    <property type="match status" value="1"/>
</dbReference>
<feature type="transmembrane region" description="Helical" evidence="7">
    <location>
        <begin position="193"/>
        <end position="210"/>
    </location>
</feature>
<feature type="transmembrane region" description="Helical" evidence="7">
    <location>
        <begin position="156"/>
        <end position="173"/>
    </location>
</feature>
<dbReference type="GO" id="GO:0015853">
    <property type="term" value="P:adenine transport"/>
    <property type="evidence" value="ECO:0007669"/>
    <property type="project" value="TreeGrafter"/>
</dbReference>
<evidence type="ECO:0000256" key="3">
    <source>
        <dbReference type="ARBA" id="ARBA00022448"/>
    </source>
</evidence>
<dbReference type="Pfam" id="PF00860">
    <property type="entry name" value="Xan_ur_permease"/>
    <property type="match status" value="1"/>
</dbReference>
<evidence type="ECO:0000256" key="5">
    <source>
        <dbReference type="ARBA" id="ARBA00022989"/>
    </source>
</evidence>
<evidence type="ECO:0000256" key="6">
    <source>
        <dbReference type="ARBA" id="ARBA00023136"/>
    </source>
</evidence>
<evidence type="ECO:0000313" key="8">
    <source>
        <dbReference type="EnsemblPlants" id="AUR62025734-RA:cds"/>
    </source>
</evidence>
<keyword evidence="9" id="KW-1185">Reference proteome</keyword>
<feature type="transmembrane region" description="Helical" evidence="7">
    <location>
        <begin position="414"/>
        <end position="433"/>
    </location>
</feature>
<keyword evidence="5 7" id="KW-1133">Transmembrane helix</keyword>